<keyword evidence="1" id="KW-1185">Reference proteome</keyword>
<dbReference type="OrthoDB" id="6096918at2759"/>
<dbReference type="RefSeq" id="XP_055869077.1">
    <property type="nucleotide sequence ID" value="XM_056013102.1"/>
</dbReference>
<name>A0A9W2Z1Z2_BIOGL</name>
<dbReference type="GeneID" id="106055731"/>
<gene>
    <name evidence="2 3 4 5 6" type="primary">LOC106055731</name>
</gene>
<dbReference type="Proteomes" id="UP001165740">
    <property type="component" value="Chromosome 15"/>
</dbReference>
<reference evidence="2 3" key="1">
    <citation type="submission" date="2025-04" db="UniProtKB">
        <authorList>
            <consortium name="RefSeq"/>
        </authorList>
    </citation>
    <scope>IDENTIFICATION</scope>
</reference>
<evidence type="ECO:0000313" key="4">
    <source>
        <dbReference type="RefSeq" id="XP_055869077.1"/>
    </source>
</evidence>
<sequence>MSEESGVWLSTSKPPKGFQQTLSKHNKAIFAKKRPPNKMVTTTFFSANLTQNSPPPTQLLTAKKQSCLTDYFGKGKKNKLENINTDCTANREVVSLSNTQAGCAANAHSYCSGENSDLPTSNNVSIDNSEAQLCKIPQSKPCVGGNAVECEIISQTSNNGGLKSPAKNFSHLEKYQYDLKTGVSSKYLHDKENIPIFYSEYSVGGYAEQKLTPGNSINNHSTLQINEDINPNKSSATILKLIDGQNEELSNLNSDFITSFTDNILPSTCDHKTETLTFTEDGESLSFTDNMHSWCQKMNTQNEHLFHARKQQNYMDMGTLTFTEEITK</sequence>
<dbReference type="RefSeq" id="XP_055869075.1">
    <property type="nucleotide sequence ID" value="XM_056013100.1"/>
</dbReference>
<proteinExistence type="predicted"/>
<evidence type="ECO:0000313" key="2">
    <source>
        <dbReference type="RefSeq" id="XP_055869075.1"/>
    </source>
</evidence>
<dbReference type="RefSeq" id="XP_055869079.1">
    <property type="nucleotide sequence ID" value="XM_056013104.1"/>
</dbReference>
<evidence type="ECO:0000313" key="5">
    <source>
        <dbReference type="RefSeq" id="XP_055869078.1"/>
    </source>
</evidence>
<dbReference type="AlphaFoldDB" id="A0A9W2Z1Z2"/>
<dbReference type="RefSeq" id="XP_055869078.1">
    <property type="nucleotide sequence ID" value="XM_056013103.1"/>
</dbReference>
<protein>
    <submittedName>
        <fullName evidence="2 3">Uncharacterized protein LOC106055731</fullName>
    </submittedName>
</protein>
<evidence type="ECO:0000313" key="3">
    <source>
        <dbReference type="RefSeq" id="XP_055869076.1"/>
    </source>
</evidence>
<accession>A0A9W2Z1Z2</accession>
<organism evidence="1 5">
    <name type="scientific">Biomphalaria glabrata</name>
    <name type="common">Bloodfluke planorb</name>
    <name type="synonym">Freshwater snail</name>
    <dbReference type="NCBI Taxonomy" id="6526"/>
    <lineage>
        <taxon>Eukaryota</taxon>
        <taxon>Metazoa</taxon>
        <taxon>Spiralia</taxon>
        <taxon>Lophotrochozoa</taxon>
        <taxon>Mollusca</taxon>
        <taxon>Gastropoda</taxon>
        <taxon>Heterobranchia</taxon>
        <taxon>Euthyneura</taxon>
        <taxon>Panpulmonata</taxon>
        <taxon>Hygrophila</taxon>
        <taxon>Lymnaeoidea</taxon>
        <taxon>Planorbidae</taxon>
        <taxon>Biomphalaria</taxon>
    </lineage>
</organism>
<dbReference type="RefSeq" id="XP_055869076.1">
    <property type="nucleotide sequence ID" value="XM_056013101.1"/>
</dbReference>
<evidence type="ECO:0000313" key="6">
    <source>
        <dbReference type="RefSeq" id="XP_055869079.1"/>
    </source>
</evidence>
<evidence type="ECO:0000313" key="1">
    <source>
        <dbReference type="Proteomes" id="UP001165740"/>
    </source>
</evidence>